<organism evidence="5 6">
    <name type="scientific">Kribbella orskensis</name>
    <dbReference type="NCBI Taxonomy" id="2512216"/>
    <lineage>
        <taxon>Bacteria</taxon>
        <taxon>Bacillati</taxon>
        <taxon>Actinomycetota</taxon>
        <taxon>Actinomycetes</taxon>
        <taxon>Propionibacteriales</taxon>
        <taxon>Kribbellaceae</taxon>
        <taxon>Kribbella</taxon>
    </lineage>
</organism>
<dbReference type="PANTHER" id="PTHR44688:SF16">
    <property type="entry name" value="DNA-BINDING TRANSCRIPTIONAL ACTIVATOR DEVR_DOSR"/>
    <property type="match status" value="1"/>
</dbReference>
<comment type="caution">
    <text evidence="5">The sequence shown here is derived from an EMBL/GenBank/DDBJ whole genome shotgun (WGS) entry which is preliminary data.</text>
</comment>
<evidence type="ECO:0000256" key="2">
    <source>
        <dbReference type="ARBA" id="ARBA00023125"/>
    </source>
</evidence>
<keyword evidence="1" id="KW-0805">Transcription regulation</keyword>
<evidence type="ECO:0000256" key="1">
    <source>
        <dbReference type="ARBA" id="ARBA00023015"/>
    </source>
</evidence>
<dbReference type="EMBL" id="SLWM01000011">
    <property type="protein sequence ID" value="TCO18858.1"/>
    <property type="molecule type" value="Genomic_DNA"/>
</dbReference>
<evidence type="ECO:0000256" key="3">
    <source>
        <dbReference type="ARBA" id="ARBA00023163"/>
    </source>
</evidence>
<dbReference type="Pfam" id="PF00196">
    <property type="entry name" value="GerE"/>
    <property type="match status" value="1"/>
</dbReference>
<dbReference type="Proteomes" id="UP000295818">
    <property type="component" value="Unassembled WGS sequence"/>
</dbReference>
<dbReference type="InterPro" id="IPR016032">
    <property type="entry name" value="Sig_transdc_resp-reg_C-effctor"/>
</dbReference>
<dbReference type="InterPro" id="IPR000792">
    <property type="entry name" value="Tscrpt_reg_LuxR_C"/>
</dbReference>
<dbReference type="SMART" id="SM00421">
    <property type="entry name" value="HTH_LUXR"/>
    <property type="match status" value="1"/>
</dbReference>
<keyword evidence="6" id="KW-1185">Reference proteome</keyword>
<dbReference type="PANTHER" id="PTHR44688">
    <property type="entry name" value="DNA-BINDING TRANSCRIPTIONAL ACTIVATOR DEVR_DOSR"/>
    <property type="match status" value="1"/>
</dbReference>
<dbReference type="PRINTS" id="PR00038">
    <property type="entry name" value="HTHLUXR"/>
</dbReference>
<proteinExistence type="predicted"/>
<accession>A0ABY2BGD7</accession>
<reference evidence="5 6" key="1">
    <citation type="journal article" date="2015" name="Stand. Genomic Sci.">
        <title>Genomic Encyclopedia of Bacterial and Archaeal Type Strains, Phase III: the genomes of soil and plant-associated and newly described type strains.</title>
        <authorList>
            <person name="Whitman W.B."/>
            <person name="Woyke T."/>
            <person name="Klenk H.P."/>
            <person name="Zhou Y."/>
            <person name="Lilburn T.G."/>
            <person name="Beck B.J."/>
            <person name="De Vos P."/>
            <person name="Vandamme P."/>
            <person name="Eisen J.A."/>
            <person name="Garrity G."/>
            <person name="Hugenholtz P."/>
            <person name="Kyrpides N.C."/>
        </authorList>
    </citation>
    <scope>NUCLEOTIDE SEQUENCE [LARGE SCALE GENOMIC DNA]</scope>
    <source>
        <strain evidence="5 6">VKM Ac-2538</strain>
    </source>
</reference>
<keyword evidence="2 5" id="KW-0238">DNA-binding</keyword>
<protein>
    <submittedName>
        <fullName evidence="5">DNA-binding NarL/FixJ family response regulator</fullName>
    </submittedName>
</protein>
<keyword evidence="3" id="KW-0804">Transcription</keyword>
<name>A0ABY2BGD7_9ACTN</name>
<gene>
    <name evidence="5" type="ORF">EV644_11196</name>
</gene>
<dbReference type="SUPFAM" id="SSF46894">
    <property type="entry name" value="C-terminal effector domain of the bipartite response regulators"/>
    <property type="match status" value="1"/>
</dbReference>
<evidence type="ECO:0000259" key="4">
    <source>
        <dbReference type="PROSITE" id="PS50043"/>
    </source>
</evidence>
<evidence type="ECO:0000313" key="6">
    <source>
        <dbReference type="Proteomes" id="UP000295818"/>
    </source>
</evidence>
<evidence type="ECO:0000313" key="5">
    <source>
        <dbReference type="EMBL" id="TCO18858.1"/>
    </source>
</evidence>
<dbReference type="CDD" id="cd06170">
    <property type="entry name" value="LuxR_C_like"/>
    <property type="match status" value="1"/>
</dbReference>
<dbReference type="InterPro" id="IPR036388">
    <property type="entry name" value="WH-like_DNA-bd_sf"/>
</dbReference>
<sequence length="200" mass="21041">MVGISIVVCDPQRTVGEAVAAGLERLGGASVHPVETRLVEALHTVAAVRPDATVVSPDLFGRPLGTVVAAFAHASTRSGLVIITADTCTLPARLDGMMRVVSGDYTMADLVAAVQATVQGVHTGVRRTLGAFDHLDGSIAARLTARERQVLECLVEGLDPAGIARRLSIRTSTARTHIKNLCRRLRVHSAAEAVNLVRNG</sequence>
<dbReference type="GO" id="GO:0003677">
    <property type="term" value="F:DNA binding"/>
    <property type="evidence" value="ECO:0007669"/>
    <property type="project" value="UniProtKB-KW"/>
</dbReference>
<dbReference type="PROSITE" id="PS50043">
    <property type="entry name" value="HTH_LUXR_2"/>
    <property type="match status" value="1"/>
</dbReference>
<dbReference type="Gene3D" id="1.10.10.10">
    <property type="entry name" value="Winged helix-like DNA-binding domain superfamily/Winged helix DNA-binding domain"/>
    <property type="match status" value="1"/>
</dbReference>
<feature type="domain" description="HTH luxR-type" evidence="4">
    <location>
        <begin position="136"/>
        <end position="200"/>
    </location>
</feature>